<comment type="function">
    <text evidence="5">Required for morphogenesis and for the elongation of the flagellar filament by facilitating polymerization of the flagellin monomers at the tip of growing filament. Forms a capping structure, which prevents flagellin subunits (transported through the central channel of the flagellum) from leaking out without polymerization at the distal end.</text>
</comment>
<comment type="caution">
    <text evidence="8">The sequence shown here is derived from an EMBL/GenBank/DDBJ whole genome shotgun (WGS) entry which is preliminary data.</text>
</comment>
<name>A0AAW6SRA9_9BACI</name>
<dbReference type="InterPro" id="IPR003481">
    <property type="entry name" value="FliD_N"/>
</dbReference>
<dbReference type="PANTHER" id="PTHR30288:SF0">
    <property type="entry name" value="FLAGELLAR HOOK-ASSOCIATED PROTEIN 2"/>
    <property type="match status" value="1"/>
</dbReference>
<comment type="subunit">
    <text evidence="2 5">Homopentamer.</text>
</comment>
<feature type="domain" description="Flagellar hook-associated protein 2 N-terminal" evidence="6">
    <location>
        <begin position="10"/>
        <end position="104"/>
    </location>
</feature>
<dbReference type="Pfam" id="PF07195">
    <property type="entry name" value="FliD_C"/>
    <property type="match status" value="1"/>
</dbReference>
<gene>
    <name evidence="8" type="primary">fliD</name>
    <name evidence="8" type="ORF">P5X88_10085</name>
</gene>
<dbReference type="InterPro" id="IPR010809">
    <property type="entry name" value="FliD_C"/>
</dbReference>
<evidence type="ECO:0000313" key="9">
    <source>
        <dbReference type="Proteomes" id="UP001159179"/>
    </source>
</evidence>
<evidence type="ECO:0000256" key="5">
    <source>
        <dbReference type="RuleBase" id="RU362066"/>
    </source>
</evidence>
<evidence type="ECO:0000313" key="8">
    <source>
        <dbReference type="EMBL" id="MDH5161289.1"/>
    </source>
</evidence>
<feature type="domain" description="Flagellar hook-associated protein 2 C-terminal" evidence="7">
    <location>
        <begin position="233"/>
        <end position="503"/>
    </location>
</feature>
<sequence length="514" mass="56445">MVMRITGFSSGLDIDQIVKDLMKAERAPQDKIYQKQQWAEYQRDAYRDINLAMDKFKKSVENLRFQSTFNAYSATSSDSTSFSVKSTSNSIPGNYSVVVDQIAKIANLTSSDAIKSNGSNVKSSDLILSPGETATIKVQSANGEKEITIDDTFTYSRLAKEISNATDETTGKSLGLRAMFDDATSRFVIASKDLGAKQQISLSDISGNIAGLIKDGGDRTSANSLTNPFTVTGEDASVTVNGATVTSSSNNISVYGMNITLLKEDPGVTKTISVKSDSDNVFNSIKSFVEEYNKLIDTVNSKLNEKRYRDYQPLTKEQREALSENEAKLWDEKAKSGVLSRDSLLTETMSQLRTYLSMPVDGIPSNELNSLSKIGITTEYMSLDGKLQINEDKLREAINNNPEQIMNLFTKSGSKDTSTSTASLKDSGIGDRLYEMLKSTITKLNDKAGAPNTAANIDKSVLGKSISEYSTQYNDWIDKLATIESRYYKQFNAMEEAIQKLNNQMSYITSALGG</sequence>
<dbReference type="RefSeq" id="WP_280616590.1">
    <property type="nucleotide sequence ID" value="NZ_JAROYP010000005.1"/>
</dbReference>
<evidence type="ECO:0000256" key="1">
    <source>
        <dbReference type="ARBA" id="ARBA00009764"/>
    </source>
</evidence>
<proteinExistence type="inferred from homology"/>
<dbReference type="EMBL" id="JAROYP010000005">
    <property type="protein sequence ID" value="MDH5161289.1"/>
    <property type="molecule type" value="Genomic_DNA"/>
</dbReference>
<evidence type="ECO:0000256" key="3">
    <source>
        <dbReference type="ARBA" id="ARBA00023054"/>
    </source>
</evidence>
<keyword evidence="8" id="KW-0966">Cell projection</keyword>
<dbReference type="GO" id="GO:0007155">
    <property type="term" value="P:cell adhesion"/>
    <property type="evidence" value="ECO:0007669"/>
    <property type="project" value="InterPro"/>
</dbReference>
<dbReference type="Pfam" id="PF02465">
    <property type="entry name" value="FliD_N"/>
    <property type="match status" value="1"/>
</dbReference>
<dbReference type="GO" id="GO:0009421">
    <property type="term" value="C:bacterial-type flagellum filament cap"/>
    <property type="evidence" value="ECO:0007669"/>
    <property type="project" value="InterPro"/>
</dbReference>
<evidence type="ECO:0000256" key="4">
    <source>
        <dbReference type="ARBA" id="ARBA00023143"/>
    </source>
</evidence>
<accession>A0AAW6SRA9</accession>
<keyword evidence="3" id="KW-0175">Coiled coil</keyword>
<comment type="subcellular location">
    <subcellularLocation>
        <location evidence="5">Secreted</location>
    </subcellularLocation>
    <subcellularLocation>
        <location evidence="5">Bacterial flagellum</location>
    </subcellularLocation>
</comment>
<dbReference type="Proteomes" id="UP001159179">
    <property type="component" value="Unassembled WGS sequence"/>
</dbReference>
<protein>
    <recommendedName>
        <fullName evidence="5">Flagellar hook-associated protein 2</fullName>
        <shortName evidence="5">HAP2</shortName>
    </recommendedName>
    <alternativeName>
        <fullName evidence="5">Flagellar cap protein</fullName>
    </alternativeName>
</protein>
<dbReference type="GO" id="GO:0009424">
    <property type="term" value="C:bacterial-type flagellum hook"/>
    <property type="evidence" value="ECO:0007669"/>
    <property type="project" value="UniProtKB-UniRule"/>
</dbReference>
<keyword evidence="8" id="KW-0282">Flagellum</keyword>
<dbReference type="AlphaFoldDB" id="A0AAW6SRA9"/>
<organism evidence="8 9">
    <name type="scientific">Heyndrickxia oleronia</name>
    <dbReference type="NCBI Taxonomy" id="38875"/>
    <lineage>
        <taxon>Bacteria</taxon>
        <taxon>Bacillati</taxon>
        <taxon>Bacillota</taxon>
        <taxon>Bacilli</taxon>
        <taxon>Bacillales</taxon>
        <taxon>Bacillaceae</taxon>
        <taxon>Heyndrickxia</taxon>
    </lineage>
</organism>
<dbReference type="PANTHER" id="PTHR30288">
    <property type="entry name" value="FLAGELLAR CAP/ASSEMBLY PROTEIN FLID"/>
    <property type="match status" value="1"/>
</dbReference>
<keyword evidence="8" id="KW-0969">Cilium</keyword>
<keyword evidence="5" id="KW-0964">Secreted</keyword>
<evidence type="ECO:0000256" key="2">
    <source>
        <dbReference type="ARBA" id="ARBA00011255"/>
    </source>
</evidence>
<evidence type="ECO:0000259" key="7">
    <source>
        <dbReference type="Pfam" id="PF07195"/>
    </source>
</evidence>
<evidence type="ECO:0000259" key="6">
    <source>
        <dbReference type="Pfam" id="PF02465"/>
    </source>
</evidence>
<reference evidence="8" key="1">
    <citation type="submission" date="2023-03" db="EMBL/GenBank/DDBJ databases">
        <title>Bacterial isolates from washroom surfaces on a university campus.</title>
        <authorList>
            <person name="Holman D.B."/>
            <person name="Gzyl K.E."/>
            <person name="Taheri A.E."/>
        </authorList>
    </citation>
    <scope>NUCLEOTIDE SEQUENCE</scope>
    <source>
        <strain evidence="8">RD03</strain>
    </source>
</reference>
<dbReference type="GO" id="GO:0071973">
    <property type="term" value="P:bacterial-type flagellum-dependent cell motility"/>
    <property type="evidence" value="ECO:0007669"/>
    <property type="project" value="TreeGrafter"/>
</dbReference>
<dbReference type="InterPro" id="IPR040026">
    <property type="entry name" value="FliD"/>
</dbReference>
<dbReference type="GO" id="GO:0005576">
    <property type="term" value="C:extracellular region"/>
    <property type="evidence" value="ECO:0007669"/>
    <property type="project" value="UniProtKB-SubCell"/>
</dbReference>
<keyword evidence="4 5" id="KW-0975">Bacterial flagellum</keyword>
<comment type="similarity">
    <text evidence="1 5">Belongs to the FliD family.</text>
</comment>